<sequence length="239" mass="26998">MGKVDIKELFYNMQQEMIFNLKTLDAVTHSGTKGEATEDSWLDFFKTYLPKRYKSDKAIVIDHEGNTSDQIDIVVYDRQYCPMVFEHNSAKYIPAESVYAVFEVKQVLNSSHLTYASNKAKSVRNLKRTSADIYHAGGVQKGNPPKSIIAGILTTRCDWKDGMNSTSLYSNLKKNEESVIEIGCSLDAGTFTFENSKFQSSTKDESLIYFFIQFHEMLRKKGTVTALDILAYASALDSI</sequence>
<protein>
    <recommendedName>
        <fullName evidence="1">DUF6602 domain-containing protein</fullName>
    </recommendedName>
</protein>
<dbReference type="InterPro" id="IPR046537">
    <property type="entry name" value="DUF6602"/>
</dbReference>
<feature type="domain" description="DUF6602" evidence="1">
    <location>
        <begin position="26"/>
        <end position="126"/>
    </location>
</feature>
<dbReference type="Pfam" id="PF20247">
    <property type="entry name" value="DUF6602"/>
    <property type="match status" value="1"/>
</dbReference>
<name>A0A430B6M8_9ENTE</name>
<dbReference type="GeneID" id="95581821"/>
<reference evidence="2 3" key="1">
    <citation type="submission" date="2017-05" db="EMBL/GenBank/DDBJ databases">
        <title>Vagococcus spp. assemblies.</title>
        <authorList>
            <person name="Gulvik C.A."/>
        </authorList>
    </citation>
    <scope>NUCLEOTIDE SEQUENCE [LARGE SCALE GENOMIC DNA]</scope>
    <source>
        <strain evidence="2 3">SS1714</strain>
    </source>
</reference>
<organism evidence="2 3">
    <name type="scientific">Vagococcus carniphilus</name>
    <dbReference type="NCBI Taxonomy" id="218144"/>
    <lineage>
        <taxon>Bacteria</taxon>
        <taxon>Bacillati</taxon>
        <taxon>Bacillota</taxon>
        <taxon>Bacilli</taxon>
        <taxon>Lactobacillales</taxon>
        <taxon>Enterococcaceae</taxon>
        <taxon>Vagococcus</taxon>
    </lineage>
</organism>
<dbReference type="RefSeq" id="WP_126792910.1">
    <property type="nucleotide sequence ID" value="NZ_CP060720.1"/>
</dbReference>
<dbReference type="AlphaFoldDB" id="A0A430B6M8"/>
<gene>
    <name evidence="2" type="ORF">CBF28_05860</name>
</gene>
<evidence type="ECO:0000313" key="2">
    <source>
        <dbReference type="EMBL" id="RSU15953.1"/>
    </source>
</evidence>
<proteinExistence type="predicted"/>
<dbReference type="Proteomes" id="UP000288028">
    <property type="component" value="Unassembled WGS sequence"/>
</dbReference>
<evidence type="ECO:0000259" key="1">
    <source>
        <dbReference type="Pfam" id="PF20247"/>
    </source>
</evidence>
<dbReference type="EMBL" id="NGKB01000004">
    <property type="protein sequence ID" value="RSU15953.1"/>
    <property type="molecule type" value="Genomic_DNA"/>
</dbReference>
<accession>A0A430B6M8</accession>
<evidence type="ECO:0000313" key="3">
    <source>
        <dbReference type="Proteomes" id="UP000288028"/>
    </source>
</evidence>
<dbReference type="CDD" id="cd21411">
    <property type="entry name" value="NucC"/>
    <property type="match status" value="1"/>
</dbReference>
<dbReference type="OrthoDB" id="337432at2"/>
<keyword evidence="3" id="KW-1185">Reference proteome</keyword>
<comment type="caution">
    <text evidence="2">The sequence shown here is derived from an EMBL/GenBank/DDBJ whole genome shotgun (WGS) entry which is preliminary data.</text>
</comment>